<accession>A0ABP4QVE0</accession>
<dbReference type="EMBL" id="BAAAMU010000011">
    <property type="protein sequence ID" value="GAA1623938.1"/>
    <property type="molecule type" value="Genomic_DNA"/>
</dbReference>
<comment type="caution">
    <text evidence="1">The sequence shown here is derived from an EMBL/GenBank/DDBJ whole genome shotgun (WGS) entry which is preliminary data.</text>
</comment>
<sequence>MSDLRNGLFVISLSGRAEADPEWSAGYAITPDRPKDACQVEIDLAAITDEQWQELQIRGGKTDGKEAFEQGLQNLLTSLGYTLLGEVDVVDLTSVEG</sequence>
<evidence type="ECO:0000313" key="2">
    <source>
        <dbReference type="Proteomes" id="UP001500064"/>
    </source>
</evidence>
<protein>
    <submittedName>
        <fullName evidence="1">Uncharacterized protein</fullName>
    </submittedName>
</protein>
<keyword evidence="2" id="KW-1185">Reference proteome</keyword>
<gene>
    <name evidence="1" type="ORF">GCM10009733_020720</name>
</gene>
<dbReference type="RefSeq" id="WP_346103500.1">
    <property type="nucleotide sequence ID" value="NZ_BAAAMU010000011.1"/>
</dbReference>
<reference evidence="2" key="1">
    <citation type="journal article" date="2019" name="Int. J. Syst. Evol. Microbiol.">
        <title>The Global Catalogue of Microorganisms (GCM) 10K type strain sequencing project: providing services to taxonomists for standard genome sequencing and annotation.</title>
        <authorList>
            <consortium name="The Broad Institute Genomics Platform"/>
            <consortium name="The Broad Institute Genome Sequencing Center for Infectious Disease"/>
            <person name="Wu L."/>
            <person name="Ma J."/>
        </authorList>
    </citation>
    <scope>NUCLEOTIDE SEQUENCE [LARGE SCALE GENOMIC DNA]</scope>
    <source>
        <strain evidence="2">JCM 13929</strain>
    </source>
</reference>
<evidence type="ECO:0000313" key="1">
    <source>
        <dbReference type="EMBL" id="GAA1623938.1"/>
    </source>
</evidence>
<proteinExistence type="predicted"/>
<organism evidence="1 2">
    <name type="scientific">Nonomuraea maheshkhaliensis</name>
    <dbReference type="NCBI Taxonomy" id="419590"/>
    <lineage>
        <taxon>Bacteria</taxon>
        <taxon>Bacillati</taxon>
        <taxon>Actinomycetota</taxon>
        <taxon>Actinomycetes</taxon>
        <taxon>Streptosporangiales</taxon>
        <taxon>Streptosporangiaceae</taxon>
        <taxon>Nonomuraea</taxon>
    </lineage>
</organism>
<name>A0ABP4QVE0_9ACTN</name>
<dbReference type="Proteomes" id="UP001500064">
    <property type="component" value="Unassembled WGS sequence"/>
</dbReference>